<keyword evidence="2" id="KW-1185">Reference proteome</keyword>
<name>A0A0N4Y8G0_NIPBR</name>
<dbReference type="AlphaFoldDB" id="A0A0N4Y8G0"/>
<organism evidence="3">
    <name type="scientific">Nippostrongylus brasiliensis</name>
    <name type="common">Rat hookworm</name>
    <dbReference type="NCBI Taxonomy" id="27835"/>
    <lineage>
        <taxon>Eukaryota</taxon>
        <taxon>Metazoa</taxon>
        <taxon>Ecdysozoa</taxon>
        <taxon>Nematoda</taxon>
        <taxon>Chromadorea</taxon>
        <taxon>Rhabditida</taxon>
        <taxon>Rhabditina</taxon>
        <taxon>Rhabditomorpha</taxon>
        <taxon>Strongyloidea</taxon>
        <taxon>Heligmosomidae</taxon>
        <taxon>Nippostrongylus</taxon>
    </lineage>
</organism>
<accession>A0A0N4Y8G0</accession>
<proteinExistence type="predicted"/>
<evidence type="ECO:0000313" key="3">
    <source>
        <dbReference type="WBParaSite" id="NBR_0001250701-mRNA-1"/>
    </source>
</evidence>
<gene>
    <name evidence="1" type="ORF">NBR_LOCUS12508</name>
</gene>
<evidence type="ECO:0000313" key="1">
    <source>
        <dbReference type="EMBL" id="VDL76097.1"/>
    </source>
</evidence>
<evidence type="ECO:0000313" key="2">
    <source>
        <dbReference type="Proteomes" id="UP000271162"/>
    </source>
</evidence>
<dbReference type="WBParaSite" id="NBR_0001250701-mRNA-1">
    <property type="protein sequence ID" value="NBR_0001250701-mRNA-1"/>
    <property type="gene ID" value="NBR_0001250701"/>
</dbReference>
<reference evidence="1 2" key="2">
    <citation type="submission" date="2018-11" db="EMBL/GenBank/DDBJ databases">
        <authorList>
            <consortium name="Pathogen Informatics"/>
        </authorList>
    </citation>
    <scope>NUCLEOTIDE SEQUENCE [LARGE SCALE GENOMIC DNA]</scope>
</reference>
<dbReference type="EMBL" id="UYSL01020781">
    <property type="protein sequence ID" value="VDL76097.1"/>
    <property type="molecule type" value="Genomic_DNA"/>
</dbReference>
<sequence>MERRQSVKDLFAGGRLPDFPLRNLIARDQKMRADAERKGENDQEEIGGGGVFFVDTKANVTDGCDGSEAKQCCPAAVVASHRLLNPAGRPDRPSRPPTGVLVAATGSRTELNGQTISPVGWMFQQVRLVCTVGEEGDELRGPRQTKGRQRALVCPKDARKTAARKLSSSYGSPPSSCQLNNIPSVYVTYAPLLVSPEITEML</sequence>
<reference evidence="3" key="1">
    <citation type="submission" date="2016-04" db="UniProtKB">
        <authorList>
            <consortium name="WormBaseParasite"/>
        </authorList>
    </citation>
    <scope>IDENTIFICATION</scope>
</reference>
<dbReference type="Proteomes" id="UP000271162">
    <property type="component" value="Unassembled WGS sequence"/>
</dbReference>
<protein>
    <submittedName>
        <fullName evidence="1 3">Uncharacterized protein</fullName>
    </submittedName>
</protein>